<evidence type="ECO:0000259" key="3">
    <source>
        <dbReference type="PROSITE" id="PS51724"/>
    </source>
</evidence>
<dbReference type="Proteomes" id="UP000254603">
    <property type="component" value="Unassembled WGS sequence"/>
</dbReference>
<feature type="compositionally biased region" description="Polar residues" evidence="1">
    <location>
        <begin position="167"/>
        <end position="181"/>
    </location>
</feature>
<feature type="compositionally biased region" description="Pro residues" evidence="1">
    <location>
        <begin position="139"/>
        <end position="152"/>
    </location>
</feature>
<proteinExistence type="predicted"/>
<keyword evidence="7" id="KW-1185">Reference proteome</keyword>
<accession>A0A378XFI7</accession>
<dbReference type="EMBL" id="UGSB01000001">
    <property type="protein sequence ID" value="SUA54682.1"/>
    <property type="molecule type" value="Genomic_DNA"/>
</dbReference>
<evidence type="ECO:0000313" key="4">
    <source>
        <dbReference type="EMBL" id="QPT39064.1"/>
    </source>
</evidence>
<feature type="region of interest" description="Disordered" evidence="1">
    <location>
        <begin position="59"/>
        <end position="157"/>
    </location>
</feature>
<dbReference type="InterPro" id="IPR036680">
    <property type="entry name" value="SPOR-like_sf"/>
</dbReference>
<organism evidence="5 6">
    <name type="scientific">Oligella ureolytica</name>
    <dbReference type="NCBI Taxonomy" id="90244"/>
    <lineage>
        <taxon>Bacteria</taxon>
        <taxon>Pseudomonadati</taxon>
        <taxon>Pseudomonadota</taxon>
        <taxon>Betaproteobacteria</taxon>
        <taxon>Burkholderiales</taxon>
        <taxon>Alcaligenaceae</taxon>
        <taxon>Oligella</taxon>
    </lineage>
</organism>
<dbReference type="InterPro" id="IPR007730">
    <property type="entry name" value="SPOR-like_dom"/>
</dbReference>
<sequence>MAAPRKRTTKRTTTSRRRTPAKSGRSSSSFVAMGIIAGLAIAILFYSIFIRQDANLSKGTTPQYAHTPNQTDVLNPLPPRPRQELAAAVSQSQPPAPDPSDTRVNTPLSIAESTAKQNESQPATASTGATTQTKSPSAKPTPAPAKQTPPTPSMSEDAIGNLIAQNQKPAPNQAKPSQSKDAVTPKDTADHVGALIHTMPSATVSDNADGTKRVTKEKIITKQSSTLNTVPEKAIALHPVPTKEKPFYLQTTFYKTEDEADAMRAQLLLLGHGTANVHKALVNNQTMYRVRIGPYTSRTELEKAQKNVEAAKLKLSPIH</sequence>
<feature type="compositionally biased region" description="Polar residues" evidence="1">
    <location>
        <begin position="102"/>
        <end position="133"/>
    </location>
</feature>
<keyword evidence="2" id="KW-0472">Membrane</keyword>
<dbReference type="Pfam" id="PF05036">
    <property type="entry name" value="SPOR"/>
    <property type="match status" value="1"/>
</dbReference>
<feature type="region of interest" description="Disordered" evidence="1">
    <location>
        <begin position="167"/>
        <end position="186"/>
    </location>
</feature>
<evidence type="ECO:0000313" key="7">
    <source>
        <dbReference type="Proteomes" id="UP000594903"/>
    </source>
</evidence>
<name>A0A378XFI7_9BURK</name>
<dbReference type="EMBL" id="CP065725">
    <property type="protein sequence ID" value="QPT39064.1"/>
    <property type="molecule type" value="Genomic_DNA"/>
</dbReference>
<feature type="transmembrane region" description="Helical" evidence="2">
    <location>
        <begin position="30"/>
        <end position="49"/>
    </location>
</feature>
<feature type="domain" description="SPOR" evidence="3">
    <location>
        <begin position="241"/>
        <end position="319"/>
    </location>
</feature>
<reference evidence="5 6" key="1">
    <citation type="submission" date="2018-06" db="EMBL/GenBank/DDBJ databases">
        <authorList>
            <consortium name="Pathogen Informatics"/>
            <person name="Doyle S."/>
        </authorList>
    </citation>
    <scope>NUCLEOTIDE SEQUENCE [LARGE SCALE GENOMIC DNA]</scope>
    <source>
        <strain evidence="5 6">NCTC11997</strain>
    </source>
</reference>
<dbReference type="Gene3D" id="3.30.70.1070">
    <property type="entry name" value="Sporulation related repeat"/>
    <property type="match status" value="1"/>
</dbReference>
<dbReference type="RefSeq" id="WP_083907447.1">
    <property type="nucleotide sequence ID" value="NZ_CP065725.1"/>
</dbReference>
<evidence type="ECO:0000256" key="1">
    <source>
        <dbReference type="SAM" id="MobiDB-lite"/>
    </source>
</evidence>
<evidence type="ECO:0000313" key="6">
    <source>
        <dbReference type="Proteomes" id="UP000254603"/>
    </source>
</evidence>
<evidence type="ECO:0000256" key="2">
    <source>
        <dbReference type="SAM" id="Phobius"/>
    </source>
</evidence>
<feature type="region of interest" description="Disordered" evidence="1">
    <location>
        <begin position="1"/>
        <end position="28"/>
    </location>
</feature>
<dbReference type="Proteomes" id="UP000594903">
    <property type="component" value="Chromosome"/>
</dbReference>
<dbReference type="SUPFAM" id="SSF110997">
    <property type="entry name" value="Sporulation related repeat"/>
    <property type="match status" value="1"/>
</dbReference>
<evidence type="ECO:0000313" key="5">
    <source>
        <dbReference type="EMBL" id="SUA54682.1"/>
    </source>
</evidence>
<dbReference type="AlphaFoldDB" id="A0A378XFI7"/>
<keyword evidence="2" id="KW-0812">Transmembrane</keyword>
<gene>
    <name evidence="4" type="ORF">I6G29_07590</name>
    <name evidence="5" type="ORF">NCTC11997_01579</name>
</gene>
<feature type="compositionally biased region" description="Basic residues" evidence="1">
    <location>
        <begin position="1"/>
        <end position="20"/>
    </location>
</feature>
<dbReference type="GO" id="GO:0042834">
    <property type="term" value="F:peptidoglycan binding"/>
    <property type="evidence" value="ECO:0007669"/>
    <property type="project" value="InterPro"/>
</dbReference>
<reference evidence="4 7" key="2">
    <citation type="submission" date="2020-12" db="EMBL/GenBank/DDBJ databases">
        <title>FDA dAtabase for Regulatory Grade micrObial Sequences (FDA-ARGOS): Supporting development and validation of Infectious Disease Dx tests.</title>
        <authorList>
            <person name="Sproer C."/>
            <person name="Gronow S."/>
            <person name="Severitt S."/>
            <person name="Schroder I."/>
            <person name="Tallon L."/>
            <person name="Sadzewicz L."/>
            <person name="Zhao X."/>
            <person name="Boylan J."/>
            <person name="Ott S."/>
            <person name="Bowen H."/>
            <person name="Vavikolanu K."/>
            <person name="Mehta A."/>
            <person name="Aluvathingal J."/>
            <person name="Nadendla S."/>
            <person name="Lowell S."/>
            <person name="Myers T."/>
            <person name="Yan Y."/>
            <person name="Sichtig H."/>
        </authorList>
    </citation>
    <scope>NUCLEOTIDE SEQUENCE [LARGE SCALE GENOMIC DNA]</scope>
    <source>
        <strain evidence="4 7">FDAARGOS_872</strain>
    </source>
</reference>
<dbReference type="STRING" id="1122619.GCA_000373745_00603"/>
<keyword evidence="2" id="KW-1133">Transmembrane helix</keyword>
<feature type="compositionally biased region" description="Polar residues" evidence="1">
    <location>
        <begin position="59"/>
        <end position="73"/>
    </location>
</feature>
<dbReference type="PROSITE" id="PS51724">
    <property type="entry name" value="SPOR"/>
    <property type="match status" value="1"/>
</dbReference>
<protein>
    <submittedName>
        <fullName evidence="4">SPOR domain-containing protein</fullName>
    </submittedName>
    <submittedName>
        <fullName evidence="5">Uncharacterized protein conserved in bacteria</fullName>
    </submittedName>
</protein>
<dbReference type="OrthoDB" id="7063246at2"/>